<evidence type="ECO:0000313" key="3">
    <source>
        <dbReference type="Proteomes" id="UP001604336"/>
    </source>
</evidence>
<evidence type="ECO:0000256" key="1">
    <source>
        <dbReference type="SAM" id="Phobius"/>
    </source>
</evidence>
<protein>
    <submittedName>
        <fullName evidence="2">Uncharacterized protein</fullName>
    </submittedName>
</protein>
<feature type="transmembrane region" description="Helical" evidence="1">
    <location>
        <begin position="179"/>
        <end position="212"/>
    </location>
</feature>
<keyword evidence="3" id="KW-1185">Reference proteome</keyword>
<organism evidence="2 3">
    <name type="scientific">Abeliophyllum distichum</name>
    <dbReference type="NCBI Taxonomy" id="126358"/>
    <lineage>
        <taxon>Eukaryota</taxon>
        <taxon>Viridiplantae</taxon>
        <taxon>Streptophyta</taxon>
        <taxon>Embryophyta</taxon>
        <taxon>Tracheophyta</taxon>
        <taxon>Spermatophyta</taxon>
        <taxon>Magnoliopsida</taxon>
        <taxon>eudicotyledons</taxon>
        <taxon>Gunneridae</taxon>
        <taxon>Pentapetalae</taxon>
        <taxon>asterids</taxon>
        <taxon>lamiids</taxon>
        <taxon>Lamiales</taxon>
        <taxon>Oleaceae</taxon>
        <taxon>Forsythieae</taxon>
        <taxon>Abeliophyllum</taxon>
    </lineage>
</organism>
<gene>
    <name evidence="2" type="ORF">Adt_00436</name>
</gene>
<feature type="transmembrane region" description="Helical" evidence="1">
    <location>
        <begin position="146"/>
        <end position="167"/>
    </location>
</feature>
<evidence type="ECO:0000313" key="2">
    <source>
        <dbReference type="EMBL" id="KAL2539458.1"/>
    </source>
</evidence>
<feature type="transmembrane region" description="Helical" evidence="1">
    <location>
        <begin position="277"/>
        <end position="297"/>
    </location>
</feature>
<dbReference type="PANTHER" id="PTHR33133">
    <property type="entry name" value="OS08G0107100 PROTEIN-RELATED"/>
    <property type="match status" value="1"/>
</dbReference>
<dbReference type="EMBL" id="JBFOLK010000001">
    <property type="protein sequence ID" value="KAL2539458.1"/>
    <property type="molecule type" value="Genomic_DNA"/>
</dbReference>
<comment type="caution">
    <text evidence="2">The sequence shown here is derived from an EMBL/GenBank/DDBJ whole genome shotgun (WGS) entry which is preliminary data.</text>
</comment>
<feature type="transmembrane region" description="Helical" evidence="1">
    <location>
        <begin position="71"/>
        <end position="89"/>
    </location>
</feature>
<feature type="transmembrane region" description="Helical" evidence="1">
    <location>
        <begin position="233"/>
        <end position="257"/>
    </location>
</feature>
<reference evidence="3" key="1">
    <citation type="submission" date="2024-07" db="EMBL/GenBank/DDBJ databases">
        <title>Two chromosome-level genome assemblies of Korean endemic species Abeliophyllum distichum and Forsythia ovata (Oleaceae).</title>
        <authorList>
            <person name="Jang H."/>
        </authorList>
    </citation>
    <scope>NUCLEOTIDE SEQUENCE [LARGE SCALE GENOMIC DNA]</scope>
</reference>
<keyword evidence="1" id="KW-1133">Transmembrane helix</keyword>
<proteinExistence type="predicted"/>
<accession>A0ABD1VQ65</accession>
<dbReference type="PANTHER" id="PTHR33133:SF3">
    <property type="entry name" value="TRANSMEMBRANE PROTEIN"/>
    <property type="match status" value="1"/>
</dbReference>
<feature type="transmembrane region" description="Helical" evidence="1">
    <location>
        <begin position="95"/>
        <end position="116"/>
    </location>
</feature>
<keyword evidence="1" id="KW-0812">Transmembrane</keyword>
<feature type="transmembrane region" description="Helical" evidence="1">
    <location>
        <begin position="30"/>
        <end position="50"/>
    </location>
</feature>
<sequence length="432" mass="48345">MEEEDYSSVPRGETAGRIIRRSIFTFLQKYHYFTSTAALLAFPFAASTLLSQAFLPSSLLLTFVQRRLRSLFLAAGFPPSSELFIILNLKLSQTIVTYILLLPFSFSFLLIAKASIIKSFSNHKPAEEHTFSSWISLYKPLFHTQICNSLVILSANATCFSLIFFAFNCFDVLGISSPGALLFISATGAVVYSIILANAYIICNLALVLSGVEKRGGYLAILKACVLIQGRTATALSLAVPVNMGLAAVEALFQYRIVTAYRHALSPNSSMAFEAMFIAYLYSILLVLDTIVGCIFFKSCKTAFKIDQEDGHSIQIQIEDTIKLVGSFLDLPFASGNWQLLYALQKNLVTALYRFHNTVWSSALQFQRAPSLEDNGFIQCMHAQIPPKSEYIHPSIYRFKNFPSFDMAKYRFKIVKTWWSAYDKDRLSALSA</sequence>
<dbReference type="AlphaFoldDB" id="A0ABD1VQ65"/>
<dbReference type="Proteomes" id="UP001604336">
    <property type="component" value="Unassembled WGS sequence"/>
</dbReference>
<name>A0ABD1VQ65_9LAMI</name>
<keyword evidence="1" id="KW-0472">Membrane</keyword>